<dbReference type="EMBL" id="LT629732">
    <property type="protein sequence ID" value="SDT18156.1"/>
    <property type="molecule type" value="Genomic_DNA"/>
</dbReference>
<evidence type="ECO:0000256" key="1">
    <source>
        <dbReference type="ARBA" id="ARBA00008791"/>
    </source>
</evidence>
<proteinExistence type="inferred from homology"/>
<dbReference type="RefSeq" id="WP_092656281.1">
    <property type="nucleotide sequence ID" value="NZ_LT629732.1"/>
</dbReference>
<dbReference type="STRING" id="117157.SAMN04489717_5372"/>
<evidence type="ECO:0000256" key="2">
    <source>
        <dbReference type="ARBA" id="ARBA00022741"/>
    </source>
</evidence>
<evidence type="ECO:0000259" key="4">
    <source>
        <dbReference type="Pfam" id="PF00582"/>
    </source>
</evidence>
<feature type="domain" description="UspA" evidence="4">
    <location>
        <begin position="6"/>
        <end position="138"/>
    </location>
</feature>
<dbReference type="OrthoDB" id="3818503at2"/>
<dbReference type="PANTHER" id="PTHR46268">
    <property type="entry name" value="STRESS RESPONSE PROTEIN NHAX"/>
    <property type="match status" value="1"/>
</dbReference>
<dbReference type="SUPFAM" id="SSF52402">
    <property type="entry name" value="Adenine nucleotide alpha hydrolases-like"/>
    <property type="match status" value="2"/>
</dbReference>
<evidence type="ECO:0000313" key="6">
    <source>
        <dbReference type="Proteomes" id="UP000198983"/>
    </source>
</evidence>
<keyword evidence="3" id="KW-0067">ATP-binding</keyword>
<protein>
    <submittedName>
        <fullName evidence="5">Nucleotide-binding universal stress protein, UspA family</fullName>
    </submittedName>
</protein>
<dbReference type="Proteomes" id="UP000198983">
    <property type="component" value="Chromosome I"/>
</dbReference>
<dbReference type="InterPro" id="IPR006015">
    <property type="entry name" value="Universal_stress_UspA"/>
</dbReference>
<evidence type="ECO:0000256" key="3">
    <source>
        <dbReference type="ARBA" id="ARBA00022840"/>
    </source>
</evidence>
<reference evidence="5 6" key="1">
    <citation type="submission" date="2016-10" db="EMBL/GenBank/DDBJ databases">
        <authorList>
            <person name="de Groot N.N."/>
        </authorList>
    </citation>
    <scope>NUCLEOTIDE SEQUENCE [LARGE SCALE GENOMIC DNA]</scope>
    <source>
        <strain evidence="5 6">DSM 22024</strain>
    </source>
</reference>
<dbReference type="GO" id="GO:0005524">
    <property type="term" value="F:ATP binding"/>
    <property type="evidence" value="ECO:0007669"/>
    <property type="project" value="UniProtKB-KW"/>
</dbReference>
<dbReference type="PRINTS" id="PR01438">
    <property type="entry name" value="UNVRSLSTRESS"/>
</dbReference>
<gene>
    <name evidence="5" type="ORF">SAMN04489717_5372</name>
</gene>
<keyword evidence="6" id="KW-1185">Reference proteome</keyword>
<accession>A0A1H1YAX2</accession>
<dbReference type="PANTHER" id="PTHR46268:SF27">
    <property type="entry name" value="UNIVERSAL STRESS PROTEIN RV2623"/>
    <property type="match status" value="1"/>
</dbReference>
<dbReference type="InterPro" id="IPR006016">
    <property type="entry name" value="UspA"/>
</dbReference>
<feature type="domain" description="UspA" evidence="4">
    <location>
        <begin position="149"/>
        <end position="283"/>
    </location>
</feature>
<name>A0A1H1YAX2_9ACTN</name>
<evidence type="ECO:0000313" key="5">
    <source>
        <dbReference type="EMBL" id="SDT18156.1"/>
    </source>
</evidence>
<dbReference type="AlphaFoldDB" id="A0A1H1YAX2"/>
<dbReference type="Gene3D" id="3.40.50.620">
    <property type="entry name" value="HUPs"/>
    <property type="match status" value="2"/>
</dbReference>
<dbReference type="Pfam" id="PF00582">
    <property type="entry name" value="Usp"/>
    <property type="match status" value="2"/>
</dbReference>
<organism evidence="5 6">
    <name type="scientific">Actinopolymorpha singaporensis</name>
    <dbReference type="NCBI Taxonomy" id="117157"/>
    <lineage>
        <taxon>Bacteria</taxon>
        <taxon>Bacillati</taxon>
        <taxon>Actinomycetota</taxon>
        <taxon>Actinomycetes</taxon>
        <taxon>Propionibacteriales</taxon>
        <taxon>Actinopolymorphaceae</taxon>
        <taxon>Actinopolymorpha</taxon>
    </lineage>
</organism>
<keyword evidence="2" id="KW-0547">Nucleotide-binding</keyword>
<sequence length="287" mass="30679">MTERNRRPVVVGVDGTAESRLALQWAIDEARNRMLPLRIVVSHEYPAPVQGVDDLETDGENTDANAAASIARDQLDPDMVLTPAVLADRPARALLDQAMDAELLVVGSRSRSAVASVVLGSVSSAVAHQARCPVIVARASKEHSPAGPRVIVGVDGSECSERAVAFAFEEAAGRGLPLVAVHCWRLEHPDEAQWDADAFSRRRDEHMLWLSESLAGFRSKFPDVVVSTSVLEGRPAVLLSESSRGAELVVVGSRGRGGLERMLLGSVAESLLHHAHCSVAVVRAAAR</sequence>
<comment type="similarity">
    <text evidence="1">Belongs to the universal stress protein A family.</text>
</comment>
<dbReference type="InterPro" id="IPR014729">
    <property type="entry name" value="Rossmann-like_a/b/a_fold"/>
</dbReference>